<dbReference type="Gene3D" id="3.40.50.300">
    <property type="entry name" value="P-loop containing nucleotide triphosphate hydrolases"/>
    <property type="match status" value="1"/>
</dbReference>
<dbReference type="GO" id="GO:0015937">
    <property type="term" value="P:coenzyme A biosynthetic process"/>
    <property type="evidence" value="ECO:0007669"/>
    <property type="project" value="InterPro"/>
</dbReference>
<keyword evidence="3" id="KW-0418">Kinase</keyword>
<keyword evidence="2" id="KW-0067">ATP-binding</keyword>
<dbReference type="EMBL" id="KZ451911">
    <property type="protein sequence ID" value="PKA62951.1"/>
    <property type="molecule type" value="Genomic_DNA"/>
</dbReference>
<dbReference type="PROSITE" id="PS51219">
    <property type="entry name" value="DPCK"/>
    <property type="match status" value="1"/>
</dbReference>
<evidence type="ECO:0000313" key="3">
    <source>
        <dbReference type="EMBL" id="PKA62951.1"/>
    </source>
</evidence>
<sequence length="86" mass="9755">MSRDGISEEEARNRIDAQTSLDWKKTKADIVMDNSGSTQNTRMEFQKVLKQVTGPLGWKEFCFSREGMALVLVSIIIGSLLMQKFI</sequence>
<dbReference type="STRING" id="1088818.A0A2I0B5A0"/>
<keyword evidence="3" id="KW-0808">Transferase</keyword>
<protein>
    <submittedName>
        <fullName evidence="3">Dephospho-CoA kinase</fullName>
        <ecNumber evidence="3">2.7.1.24</ecNumber>
    </submittedName>
</protein>
<keyword evidence="1" id="KW-0547">Nucleotide-binding</keyword>
<dbReference type="OrthoDB" id="247245at2759"/>
<proteinExistence type="predicted"/>
<dbReference type="GO" id="GO:0005524">
    <property type="term" value="F:ATP binding"/>
    <property type="evidence" value="ECO:0007669"/>
    <property type="project" value="UniProtKB-KW"/>
</dbReference>
<evidence type="ECO:0000313" key="4">
    <source>
        <dbReference type="Proteomes" id="UP000236161"/>
    </source>
</evidence>
<dbReference type="GO" id="GO:0004140">
    <property type="term" value="F:dephospho-CoA kinase activity"/>
    <property type="evidence" value="ECO:0007669"/>
    <property type="project" value="UniProtKB-EC"/>
</dbReference>
<dbReference type="Proteomes" id="UP000236161">
    <property type="component" value="Unassembled WGS sequence"/>
</dbReference>
<accession>A0A2I0B5A0</accession>
<dbReference type="AlphaFoldDB" id="A0A2I0B5A0"/>
<dbReference type="InterPro" id="IPR027417">
    <property type="entry name" value="P-loop_NTPase"/>
</dbReference>
<organism evidence="3 4">
    <name type="scientific">Apostasia shenzhenica</name>
    <dbReference type="NCBI Taxonomy" id="1088818"/>
    <lineage>
        <taxon>Eukaryota</taxon>
        <taxon>Viridiplantae</taxon>
        <taxon>Streptophyta</taxon>
        <taxon>Embryophyta</taxon>
        <taxon>Tracheophyta</taxon>
        <taxon>Spermatophyta</taxon>
        <taxon>Magnoliopsida</taxon>
        <taxon>Liliopsida</taxon>
        <taxon>Asparagales</taxon>
        <taxon>Orchidaceae</taxon>
        <taxon>Apostasioideae</taxon>
        <taxon>Apostasia</taxon>
    </lineage>
</organism>
<gene>
    <name evidence="3" type="ORF">AXF42_Ash007747</name>
</gene>
<dbReference type="InterPro" id="IPR001977">
    <property type="entry name" value="Depp_CoAkinase"/>
</dbReference>
<keyword evidence="4" id="KW-1185">Reference proteome</keyword>
<reference evidence="3 4" key="1">
    <citation type="journal article" date="2017" name="Nature">
        <title>The Apostasia genome and the evolution of orchids.</title>
        <authorList>
            <person name="Zhang G.Q."/>
            <person name="Liu K.W."/>
            <person name="Li Z."/>
            <person name="Lohaus R."/>
            <person name="Hsiao Y.Y."/>
            <person name="Niu S.C."/>
            <person name="Wang J.Y."/>
            <person name="Lin Y.C."/>
            <person name="Xu Q."/>
            <person name="Chen L.J."/>
            <person name="Yoshida K."/>
            <person name="Fujiwara S."/>
            <person name="Wang Z.W."/>
            <person name="Zhang Y.Q."/>
            <person name="Mitsuda N."/>
            <person name="Wang M."/>
            <person name="Liu G.H."/>
            <person name="Pecoraro L."/>
            <person name="Huang H.X."/>
            <person name="Xiao X.J."/>
            <person name="Lin M."/>
            <person name="Wu X.Y."/>
            <person name="Wu W.L."/>
            <person name="Chen Y.Y."/>
            <person name="Chang S.B."/>
            <person name="Sakamoto S."/>
            <person name="Ohme-Takagi M."/>
            <person name="Yagi M."/>
            <person name="Zeng S.J."/>
            <person name="Shen C.Y."/>
            <person name="Yeh C.M."/>
            <person name="Luo Y.B."/>
            <person name="Tsai W.C."/>
            <person name="Van de Peer Y."/>
            <person name="Liu Z.J."/>
        </authorList>
    </citation>
    <scope>NUCLEOTIDE SEQUENCE [LARGE SCALE GENOMIC DNA]</scope>
    <source>
        <strain evidence="4">cv. Shenzhen</strain>
        <tissue evidence="3">Stem</tissue>
    </source>
</reference>
<dbReference type="EC" id="2.7.1.24" evidence="3"/>
<name>A0A2I0B5A0_9ASPA</name>
<evidence type="ECO:0000256" key="2">
    <source>
        <dbReference type="ARBA" id="ARBA00022840"/>
    </source>
</evidence>
<evidence type="ECO:0000256" key="1">
    <source>
        <dbReference type="ARBA" id="ARBA00022741"/>
    </source>
</evidence>